<dbReference type="InterPro" id="IPR000801">
    <property type="entry name" value="Esterase-like"/>
</dbReference>
<dbReference type="EMBL" id="JGZE01000022">
    <property type="protein sequence ID" value="KFI74648.1"/>
    <property type="molecule type" value="Genomic_DNA"/>
</dbReference>
<proteinExistence type="predicted"/>
<feature type="transmembrane region" description="Helical" evidence="1">
    <location>
        <begin position="105"/>
        <end position="126"/>
    </location>
</feature>
<protein>
    <submittedName>
        <fullName evidence="2">Putative esterase</fullName>
    </submittedName>
</protein>
<dbReference type="Gene3D" id="3.40.50.1820">
    <property type="entry name" value="alpha/beta hydrolase"/>
    <property type="match status" value="1"/>
</dbReference>
<name>A0A087BUE8_9BIFI</name>
<feature type="transmembrane region" description="Helical" evidence="1">
    <location>
        <begin position="6"/>
        <end position="30"/>
    </location>
</feature>
<comment type="caution">
    <text evidence="2">The sequence shown here is derived from an EMBL/GenBank/DDBJ whole genome shotgun (WGS) entry which is preliminary data.</text>
</comment>
<evidence type="ECO:0000313" key="2">
    <source>
        <dbReference type="EMBL" id="KFI74648.1"/>
    </source>
</evidence>
<feature type="transmembrane region" description="Helical" evidence="1">
    <location>
        <begin position="74"/>
        <end position="98"/>
    </location>
</feature>
<evidence type="ECO:0000256" key="1">
    <source>
        <dbReference type="SAM" id="Phobius"/>
    </source>
</evidence>
<dbReference type="AlphaFoldDB" id="A0A087BUE8"/>
<dbReference type="InterPro" id="IPR050583">
    <property type="entry name" value="Mycobacterial_A85_antigen"/>
</dbReference>
<evidence type="ECO:0000313" key="3">
    <source>
        <dbReference type="Proteomes" id="UP000029082"/>
    </source>
</evidence>
<dbReference type="OrthoDB" id="3723842at2"/>
<keyword evidence="1" id="KW-0472">Membrane</keyword>
<gene>
    <name evidence="2" type="ORF">BMON_1749</name>
</gene>
<sequence length="461" mass="49865">MHGLTHILLLTGWLPTSLYGITLALALVVVALKPRGRRLPALLKECAVGLVAFIVVGILVWFMSDRWMVFGVELGWLVMAIVAAAAGALGFSITAIVHGRRWRRVAASVLVPFVLISSAMGVNAVYGEYTTLGSVLNLPNYRQLDQRHSTSATMTVAQWRRLAVEGRLPAMPKVGEVRTVKIPATVSHFVARDADVYLPPAALSHRPPALPVMVMMAGQPGSPDRFFGASNITTMMNDYAQHHHGLAPIVISPDQNGSTKQNSLCADTPVYGKAETYLTVDVTRWVTKNLPVSEAARNWLIGGFSQGATCSTQLGPAHPNLYGHIFAANGELEPTSHNRSTTVNRYFGGDLEAYLRHVPTEIIAREAPSAQTMLTTAGAWDAESQRNQLIIGKAAREAGMAVTTLISRDSGHDWHAVQAALHPQIEIFGEQTGLGTNTKRLSQYGGLDIIEQTPSTTDEVK</sequence>
<dbReference type="GO" id="GO:0016747">
    <property type="term" value="F:acyltransferase activity, transferring groups other than amino-acyl groups"/>
    <property type="evidence" value="ECO:0007669"/>
    <property type="project" value="TreeGrafter"/>
</dbReference>
<reference evidence="2 3" key="1">
    <citation type="submission" date="2014-03" db="EMBL/GenBank/DDBJ databases">
        <title>Genomics of Bifidobacteria.</title>
        <authorList>
            <person name="Ventura M."/>
            <person name="Milani C."/>
            <person name="Lugli G.A."/>
        </authorList>
    </citation>
    <scope>NUCLEOTIDE SEQUENCE [LARGE SCALE GENOMIC DNA]</scope>
    <source>
        <strain evidence="2 3">DSM 21395</strain>
    </source>
</reference>
<dbReference type="PANTHER" id="PTHR48098:SF1">
    <property type="entry name" value="DIACYLGLYCEROL ACYLTRANSFERASE_MYCOLYLTRANSFERASE AG85A"/>
    <property type="match status" value="1"/>
</dbReference>
<dbReference type="PANTHER" id="PTHR48098">
    <property type="entry name" value="ENTEROCHELIN ESTERASE-RELATED"/>
    <property type="match status" value="1"/>
</dbReference>
<keyword evidence="1" id="KW-1133">Transmembrane helix</keyword>
<organism evidence="2 3">
    <name type="scientific">Bifidobacterium mongoliense DSM 21395</name>
    <dbReference type="NCBI Taxonomy" id="1437603"/>
    <lineage>
        <taxon>Bacteria</taxon>
        <taxon>Bacillati</taxon>
        <taxon>Actinomycetota</taxon>
        <taxon>Actinomycetes</taxon>
        <taxon>Bifidobacteriales</taxon>
        <taxon>Bifidobacteriaceae</taxon>
        <taxon>Bifidobacterium</taxon>
    </lineage>
</organism>
<keyword evidence="1" id="KW-0812">Transmembrane</keyword>
<dbReference type="Proteomes" id="UP000029082">
    <property type="component" value="Unassembled WGS sequence"/>
</dbReference>
<dbReference type="eggNOG" id="COG0627">
    <property type="taxonomic scope" value="Bacteria"/>
</dbReference>
<accession>A0A087BUE8</accession>
<dbReference type="InterPro" id="IPR029058">
    <property type="entry name" value="AB_hydrolase_fold"/>
</dbReference>
<feature type="transmembrane region" description="Helical" evidence="1">
    <location>
        <begin position="42"/>
        <end position="62"/>
    </location>
</feature>
<dbReference type="SUPFAM" id="SSF53474">
    <property type="entry name" value="alpha/beta-Hydrolases"/>
    <property type="match status" value="1"/>
</dbReference>
<keyword evidence="3" id="KW-1185">Reference proteome</keyword>
<dbReference type="Pfam" id="PF00756">
    <property type="entry name" value="Esterase"/>
    <property type="match status" value="1"/>
</dbReference>
<dbReference type="STRING" id="1437603.GCA_000771525_00558"/>